<dbReference type="RefSeq" id="WP_371149754.1">
    <property type="nucleotide sequence ID" value="NZ_JBFSOO010000001.1"/>
</dbReference>
<evidence type="ECO:0000313" key="2">
    <source>
        <dbReference type="Proteomes" id="UP001568358"/>
    </source>
</evidence>
<name>A0ABV4JMV7_9BACT</name>
<comment type="caution">
    <text evidence="1">The sequence shown here is derived from an EMBL/GenBank/DDBJ whole genome shotgun (WGS) entry which is preliminary data.</text>
</comment>
<gene>
    <name evidence="1" type="ORF">AB2Z07_00820</name>
</gene>
<protein>
    <recommendedName>
        <fullName evidence="3">DUF2116 family Zn-ribbon domain-containing protein</fullName>
    </recommendedName>
</protein>
<keyword evidence="2" id="KW-1185">Reference proteome</keyword>
<organism evidence="1 2">
    <name type="scientific">Halodesulfovibrio aestuarii</name>
    <dbReference type="NCBI Taxonomy" id="126333"/>
    <lineage>
        <taxon>Bacteria</taxon>
        <taxon>Pseudomonadati</taxon>
        <taxon>Thermodesulfobacteriota</taxon>
        <taxon>Desulfovibrionia</taxon>
        <taxon>Desulfovibrionales</taxon>
        <taxon>Desulfovibrionaceae</taxon>
        <taxon>Halodesulfovibrio</taxon>
    </lineage>
</organism>
<sequence length="51" mass="5780">MKEKRNASHKDTQKTKRCLSCGRKISTARNSNFCSLHCEAANVSFSKEEAF</sequence>
<evidence type="ECO:0000313" key="1">
    <source>
        <dbReference type="EMBL" id="MEZ6852083.1"/>
    </source>
</evidence>
<proteinExistence type="predicted"/>
<dbReference type="EMBL" id="JBFSOO010000001">
    <property type="protein sequence ID" value="MEZ6852083.1"/>
    <property type="molecule type" value="Genomic_DNA"/>
</dbReference>
<dbReference type="Proteomes" id="UP001568358">
    <property type="component" value="Unassembled WGS sequence"/>
</dbReference>
<accession>A0ABV4JMV7</accession>
<reference evidence="1 2" key="1">
    <citation type="submission" date="2024-07" db="EMBL/GenBank/DDBJ databases">
        <title>Active virus-host system and metabolic interactions in a Lokiarchaeon culture.</title>
        <authorList>
            <person name="Ponce Toledo R.I."/>
            <person name="Rodrigues Oliveira T."/>
            <person name="Schleper C."/>
        </authorList>
    </citation>
    <scope>NUCLEOTIDE SEQUENCE [LARGE SCALE GENOMIC DNA]</scope>
    <source>
        <strain evidence="1 2">B35</strain>
    </source>
</reference>
<evidence type="ECO:0008006" key="3">
    <source>
        <dbReference type="Google" id="ProtNLM"/>
    </source>
</evidence>